<organism evidence="3 4">
    <name type="scientific">Platanthera zijinensis</name>
    <dbReference type="NCBI Taxonomy" id="2320716"/>
    <lineage>
        <taxon>Eukaryota</taxon>
        <taxon>Viridiplantae</taxon>
        <taxon>Streptophyta</taxon>
        <taxon>Embryophyta</taxon>
        <taxon>Tracheophyta</taxon>
        <taxon>Spermatophyta</taxon>
        <taxon>Magnoliopsida</taxon>
        <taxon>Liliopsida</taxon>
        <taxon>Asparagales</taxon>
        <taxon>Orchidaceae</taxon>
        <taxon>Orchidoideae</taxon>
        <taxon>Orchideae</taxon>
        <taxon>Orchidinae</taxon>
        <taxon>Platanthera</taxon>
    </lineage>
</organism>
<dbReference type="PANTHER" id="PTHR11764:SF20">
    <property type="entry name" value="LANOSTEROL SYNTHASE"/>
    <property type="match status" value="1"/>
</dbReference>
<proteinExistence type="inferred from homology"/>
<dbReference type="Pfam" id="PF13249">
    <property type="entry name" value="SQHop_cyclase_N"/>
    <property type="match status" value="1"/>
</dbReference>
<dbReference type="Proteomes" id="UP001418222">
    <property type="component" value="Unassembled WGS sequence"/>
</dbReference>
<evidence type="ECO:0000313" key="3">
    <source>
        <dbReference type="EMBL" id="KAK8935783.1"/>
    </source>
</evidence>
<sequence>MFGSILAYITLRLLDQNAEGGAMQKGRNWILAHGGVTYITLWWKFLLSILGLFNWYGNNPLPPKILLFPCAFPIHPGQMWCHCRMVYIPMSYLYGKRFVGPIIETDLPLRKELYIVPYDEIDWNLARNLCAMSFPFYPHPLTFICVRLHIRKIVVVTISSRAVDGDTWSHRQGCRSPMNPA</sequence>
<dbReference type="GO" id="GO:0005811">
    <property type="term" value="C:lipid droplet"/>
    <property type="evidence" value="ECO:0007669"/>
    <property type="project" value="InterPro"/>
</dbReference>
<dbReference type="GO" id="GO:0016104">
    <property type="term" value="P:triterpenoid biosynthetic process"/>
    <property type="evidence" value="ECO:0007669"/>
    <property type="project" value="InterPro"/>
</dbReference>
<dbReference type="SUPFAM" id="SSF48239">
    <property type="entry name" value="Terpenoid cyclases/Protein prenyltransferases"/>
    <property type="match status" value="1"/>
</dbReference>
<dbReference type="AlphaFoldDB" id="A0AAP0BD01"/>
<dbReference type="InterPro" id="IPR018333">
    <property type="entry name" value="Squalene_cyclase"/>
</dbReference>
<evidence type="ECO:0000256" key="1">
    <source>
        <dbReference type="ARBA" id="ARBA00009755"/>
    </source>
</evidence>
<dbReference type="GO" id="GO:0031559">
    <property type="term" value="F:oxidosqualene cyclase activity"/>
    <property type="evidence" value="ECO:0007669"/>
    <property type="project" value="UniProtKB-ARBA"/>
</dbReference>
<gene>
    <name evidence="3" type="primary">GgCAS1</name>
    <name evidence="3" type="ORF">KSP39_PZI014147</name>
</gene>
<protein>
    <submittedName>
        <fullName evidence="3">Cycloartenol synthase</fullName>
    </submittedName>
</protein>
<dbReference type="Gene3D" id="1.50.10.20">
    <property type="match status" value="1"/>
</dbReference>
<keyword evidence="4" id="KW-1185">Reference proteome</keyword>
<dbReference type="PANTHER" id="PTHR11764">
    <property type="entry name" value="TERPENE CYCLASE/MUTASE FAMILY MEMBER"/>
    <property type="match status" value="1"/>
</dbReference>
<feature type="domain" description="Squalene cyclase N-terminal" evidence="2">
    <location>
        <begin position="3"/>
        <end position="125"/>
    </location>
</feature>
<evidence type="ECO:0000313" key="4">
    <source>
        <dbReference type="Proteomes" id="UP001418222"/>
    </source>
</evidence>
<dbReference type="InterPro" id="IPR008930">
    <property type="entry name" value="Terpenoid_cyclase/PrenylTrfase"/>
</dbReference>
<comment type="similarity">
    <text evidence="1">Belongs to the terpene cyclase/mutase family.</text>
</comment>
<dbReference type="InterPro" id="IPR032697">
    <property type="entry name" value="SQ_cyclase_N"/>
</dbReference>
<accession>A0AAP0BD01</accession>
<reference evidence="3 4" key="1">
    <citation type="journal article" date="2022" name="Nat. Plants">
        <title>Genomes of leafy and leafless Platanthera orchids illuminate the evolution of mycoheterotrophy.</title>
        <authorList>
            <person name="Li M.H."/>
            <person name="Liu K.W."/>
            <person name="Li Z."/>
            <person name="Lu H.C."/>
            <person name="Ye Q.L."/>
            <person name="Zhang D."/>
            <person name="Wang J.Y."/>
            <person name="Li Y.F."/>
            <person name="Zhong Z.M."/>
            <person name="Liu X."/>
            <person name="Yu X."/>
            <person name="Liu D.K."/>
            <person name="Tu X.D."/>
            <person name="Liu B."/>
            <person name="Hao Y."/>
            <person name="Liao X.Y."/>
            <person name="Jiang Y.T."/>
            <person name="Sun W.H."/>
            <person name="Chen J."/>
            <person name="Chen Y.Q."/>
            <person name="Ai Y."/>
            <person name="Zhai J.W."/>
            <person name="Wu S.S."/>
            <person name="Zhou Z."/>
            <person name="Hsiao Y.Y."/>
            <person name="Wu W.L."/>
            <person name="Chen Y.Y."/>
            <person name="Lin Y.F."/>
            <person name="Hsu J.L."/>
            <person name="Li C.Y."/>
            <person name="Wang Z.W."/>
            <person name="Zhao X."/>
            <person name="Zhong W.Y."/>
            <person name="Ma X.K."/>
            <person name="Ma L."/>
            <person name="Huang J."/>
            <person name="Chen G.Z."/>
            <person name="Huang M.Z."/>
            <person name="Huang L."/>
            <person name="Peng D.H."/>
            <person name="Luo Y.B."/>
            <person name="Zou S.Q."/>
            <person name="Chen S.P."/>
            <person name="Lan S."/>
            <person name="Tsai W.C."/>
            <person name="Van de Peer Y."/>
            <person name="Liu Z.J."/>
        </authorList>
    </citation>
    <scope>NUCLEOTIDE SEQUENCE [LARGE SCALE GENOMIC DNA]</scope>
    <source>
        <strain evidence="3">Lor287</strain>
    </source>
</reference>
<comment type="caution">
    <text evidence="3">The sequence shown here is derived from an EMBL/GenBank/DDBJ whole genome shotgun (WGS) entry which is preliminary data.</text>
</comment>
<dbReference type="EMBL" id="JBBWWQ010000011">
    <property type="protein sequence ID" value="KAK8935783.1"/>
    <property type="molecule type" value="Genomic_DNA"/>
</dbReference>
<evidence type="ECO:0000259" key="2">
    <source>
        <dbReference type="Pfam" id="PF13249"/>
    </source>
</evidence>
<name>A0AAP0BD01_9ASPA</name>